<accession>A0ABT3J5Q6</accession>
<gene>
    <name evidence="2" type="ORF">OM960_15715</name>
</gene>
<protein>
    <recommendedName>
        <fullName evidence="1">Cobalamin biosynthesis protein CobT VWA domain-containing protein</fullName>
    </recommendedName>
</protein>
<dbReference type="EMBL" id="JAPDOG010000014">
    <property type="protein sequence ID" value="MCW3782996.1"/>
    <property type="molecule type" value="Genomic_DNA"/>
</dbReference>
<evidence type="ECO:0000313" key="3">
    <source>
        <dbReference type="Proteomes" id="UP001207582"/>
    </source>
</evidence>
<dbReference type="Proteomes" id="UP001207582">
    <property type="component" value="Unassembled WGS sequence"/>
</dbReference>
<dbReference type="InterPro" id="IPR025861">
    <property type="entry name" value="CobT_VWA_dom"/>
</dbReference>
<name>A0ABT3J5Q6_9RHOB</name>
<feature type="domain" description="Cobalamin biosynthesis protein CobT VWA" evidence="1">
    <location>
        <begin position="58"/>
        <end position="237"/>
    </location>
</feature>
<dbReference type="PANTHER" id="PTHR41248:SF1">
    <property type="entry name" value="NORD PROTEIN"/>
    <property type="match status" value="1"/>
</dbReference>
<dbReference type="InterPro" id="IPR036465">
    <property type="entry name" value="vWFA_dom_sf"/>
</dbReference>
<comment type="caution">
    <text evidence="2">The sequence shown here is derived from an EMBL/GenBank/DDBJ whole genome shotgun (WGS) entry which is preliminary data.</text>
</comment>
<dbReference type="RefSeq" id="WP_264772630.1">
    <property type="nucleotide sequence ID" value="NZ_JAPDOG010000014.1"/>
</dbReference>
<proteinExistence type="predicted"/>
<dbReference type="SUPFAM" id="SSF53300">
    <property type="entry name" value="vWA-like"/>
    <property type="match status" value="1"/>
</dbReference>
<dbReference type="Gene3D" id="3.40.50.410">
    <property type="entry name" value="von Willebrand factor, type A domain"/>
    <property type="match status" value="1"/>
</dbReference>
<sequence length="291" mass="32339">MSDYRRFTTRHDLTCHWTHLLTPERRHEMKEAVETIGKTCLPENFDRAFDGLDARLADASGADTFLTLLVDMSGSMHGQGIRSGIIESLRQVGDRLDAAGIDFEILGFTTRNWKGGRSREDWIMAGRPKEPGRLNDLLHIVLKGADEPWAENRDAPMILAEFNLPKENIDGEALEWALERILQQPHARRAILVVSDGYPLDDSTLQANAPDCLRRHLRKIVDEVTREEGVTLGAVNLFFSAAEAERQRMDADYPRGVSVAHDDPAAFALALSERIATLALPAPALAEAPAP</sequence>
<dbReference type="Pfam" id="PF11775">
    <property type="entry name" value="CobT_C"/>
    <property type="match status" value="1"/>
</dbReference>
<dbReference type="PANTHER" id="PTHR41248">
    <property type="entry name" value="NORD PROTEIN"/>
    <property type="match status" value="1"/>
</dbReference>
<evidence type="ECO:0000313" key="2">
    <source>
        <dbReference type="EMBL" id="MCW3782996.1"/>
    </source>
</evidence>
<evidence type="ECO:0000259" key="1">
    <source>
        <dbReference type="Pfam" id="PF11775"/>
    </source>
</evidence>
<organism evidence="2 3">
    <name type="scientific">Defluviimonas salinarum</name>
    <dbReference type="NCBI Taxonomy" id="2992147"/>
    <lineage>
        <taxon>Bacteria</taxon>
        <taxon>Pseudomonadati</taxon>
        <taxon>Pseudomonadota</taxon>
        <taxon>Alphaproteobacteria</taxon>
        <taxon>Rhodobacterales</taxon>
        <taxon>Paracoccaceae</taxon>
        <taxon>Albidovulum</taxon>
    </lineage>
</organism>
<keyword evidence="3" id="KW-1185">Reference proteome</keyword>
<dbReference type="InterPro" id="IPR051928">
    <property type="entry name" value="NorD/CobT"/>
</dbReference>
<reference evidence="2 3" key="1">
    <citation type="submission" date="2022-10" db="EMBL/GenBank/DDBJ databases">
        <title>Defluviimonas sp. CAU 1641 isolated from mud.</title>
        <authorList>
            <person name="Kim W."/>
        </authorList>
    </citation>
    <scope>NUCLEOTIDE SEQUENCE [LARGE SCALE GENOMIC DNA]</scope>
    <source>
        <strain evidence="2 3">CAU 1641</strain>
    </source>
</reference>